<evidence type="ECO:0000256" key="4">
    <source>
        <dbReference type="ARBA" id="ARBA00012381"/>
    </source>
</evidence>
<comment type="caution">
    <text evidence="11">The sequence shown here is derived from an EMBL/GenBank/DDBJ whole genome shotgun (WGS) entry which is preliminary data.</text>
</comment>
<sequence length="272" mass="30044">MLHTPASFIPLITRQEHDDPLTFLFHQGKLLLREADLAVPGLGTVSSMDVDPSRLQPVGLLDGRYVQTAWLDGDAAPPGYAWQTLRSALWTLDAPLAGVAGRAAQVAEWARTHRFCGACGSATSQARSERCFTCTVCGHMAYPRISPAMMVLIRKGDAYLMAMHVNSPSKRFTPLAGFLEAGESIEEAVHREVYEEVGLKVSNLRYFGSQAWPFPHSLMIAFTADYESGEIRVDPNELSEARWFGPDDEWPERVPHISVSSVLVDAHRPPGR</sequence>
<dbReference type="CDD" id="cd03429">
    <property type="entry name" value="NUDIX_NADH_pyrophosphatase_Nudt13"/>
    <property type="match status" value="1"/>
</dbReference>
<dbReference type="SUPFAM" id="SSF55811">
    <property type="entry name" value="Nudix"/>
    <property type="match status" value="2"/>
</dbReference>
<dbReference type="Pfam" id="PF09296">
    <property type="entry name" value="NUDIX-like"/>
    <property type="match status" value="1"/>
</dbReference>
<accession>A0ABT2D3K5</accession>
<dbReference type="Pfam" id="PF09297">
    <property type="entry name" value="Zn_ribbon_NUD"/>
    <property type="match status" value="1"/>
</dbReference>
<evidence type="ECO:0000259" key="10">
    <source>
        <dbReference type="PROSITE" id="PS51462"/>
    </source>
</evidence>
<feature type="domain" description="Nudix hydrolase" evidence="10">
    <location>
        <begin position="143"/>
        <end position="266"/>
    </location>
</feature>
<evidence type="ECO:0000256" key="9">
    <source>
        <dbReference type="ARBA" id="ARBA00023679"/>
    </source>
</evidence>
<keyword evidence="8" id="KW-0520">NAD</keyword>
<dbReference type="InterPro" id="IPR015376">
    <property type="entry name" value="Znr_NADH_PPase"/>
</dbReference>
<dbReference type="PANTHER" id="PTHR42904:SF6">
    <property type="entry name" value="NAD-CAPPED RNA HYDROLASE NUDT12"/>
    <property type="match status" value="1"/>
</dbReference>
<dbReference type="EMBL" id="JANUGU010000006">
    <property type="protein sequence ID" value="MCS0659975.1"/>
    <property type="molecule type" value="Genomic_DNA"/>
</dbReference>
<comment type="cofactor">
    <cofactor evidence="2">
        <name>Zn(2+)</name>
        <dbReference type="ChEBI" id="CHEBI:29105"/>
    </cofactor>
</comment>
<evidence type="ECO:0000256" key="3">
    <source>
        <dbReference type="ARBA" id="ARBA00009595"/>
    </source>
</evidence>
<protein>
    <recommendedName>
        <fullName evidence="4">NAD(+) diphosphatase</fullName>
        <ecNumber evidence="4">3.6.1.22</ecNumber>
    </recommendedName>
</protein>
<dbReference type="InterPro" id="IPR015375">
    <property type="entry name" value="NADH_PPase-like_N"/>
</dbReference>
<evidence type="ECO:0000256" key="7">
    <source>
        <dbReference type="ARBA" id="ARBA00022842"/>
    </source>
</evidence>
<name>A0ABT2D3K5_9BURK</name>
<keyword evidence="7" id="KW-0460">Magnesium</keyword>
<keyword evidence="12" id="KW-1185">Reference proteome</keyword>
<dbReference type="InterPro" id="IPR020084">
    <property type="entry name" value="NUDIX_hydrolase_CS"/>
</dbReference>
<keyword evidence="6 11" id="KW-0378">Hydrolase</keyword>
<gene>
    <name evidence="11" type="primary">nudC</name>
    <name evidence="11" type="ORF">NX778_18030</name>
</gene>
<dbReference type="InterPro" id="IPR050241">
    <property type="entry name" value="NAD-cap_RNA_hydrolase_NudC"/>
</dbReference>
<dbReference type="GO" id="GO:0016787">
    <property type="term" value="F:hydrolase activity"/>
    <property type="evidence" value="ECO:0007669"/>
    <property type="project" value="UniProtKB-KW"/>
</dbReference>
<evidence type="ECO:0000256" key="5">
    <source>
        <dbReference type="ARBA" id="ARBA00022723"/>
    </source>
</evidence>
<dbReference type="EC" id="3.6.1.22" evidence="4"/>
<evidence type="ECO:0000313" key="11">
    <source>
        <dbReference type="EMBL" id="MCS0659975.1"/>
    </source>
</evidence>
<dbReference type="PANTHER" id="PTHR42904">
    <property type="entry name" value="NUDIX HYDROLASE, NUDC SUBFAMILY"/>
    <property type="match status" value="1"/>
</dbReference>
<reference evidence="11 12" key="1">
    <citation type="submission" date="2022-08" db="EMBL/GenBank/DDBJ databases">
        <title>Reclassification of Massilia species as members of the genera Telluria, Duganella, Pseudoduganella, Mokoshia gen. nov. and Zemynaea gen. nov. using orthogonal and non-orthogonal genome-based approaches.</title>
        <authorList>
            <person name="Bowman J.P."/>
        </authorList>
    </citation>
    <scope>NUCLEOTIDE SEQUENCE [LARGE SCALE GENOMIC DNA]</scope>
    <source>
        <strain evidence="11 12">JCM 31606</strain>
    </source>
</reference>
<dbReference type="Proteomes" id="UP001204621">
    <property type="component" value="Unassembled WGS sequence"/>
</dbReference>
<evidence type="ECO:0000256" key="2">
    <source>
        <dbReference type="ARBA" id="ARBA00001947"/>
    </source>
</evidence>
<dbReference type="InterPro" id="IPR015797">
    <property type="entry name" value="NUDIX_hydrolase-like_dom_sf"/>
</dbReference>
<dbReference type="PROSITE" id="PS00893">
    <property type="entry name" value="NUDIX_BOX"/>
    <property type="match status" value="1"/>
</dbReference>
<proteinExistence type="inferred from homology"/>
<evidence type="ECO:0000256" key="8">
    <source>
        <dbReference type="ARBA" id="ARBA00023027"/>
    </source>
</evidence>
<dbReference type="Gene3D" id="3.90.79.10">
    <property type="entry name" value="Nucleoside Triphosphate Pyrophosphohydrolase"/>
    <property type="match status" value="1"/>
</dbReference>
<dbReference type="InterPro" id="IPR049734">
    <property type="entry name" value="NudC-like_C"/>
</dbReference>
<keyword evidence="5" id="KW-0479">Metal-binding</keyword>
<comment type="cofactor">
    <cofactor evidence="1">
        <name>Mg(2+)</name>
        <dbReference type="ChEBI" id="CHEBI:18420"/>
    </cofactor>
</comment>
<dbReference type="NCBIfam" id="NF001299">
    <property type="entry name" value="PRK00241.1"/>
    <property type="match status" value="1"/>
</dbReference>
<dbReference type="Gene3D" id="3.90.79.20">
    <property type="match status" value="1"/>
</dbReference>
<dbReference type="Pfam" id="PF00293">
    <property type="entry name" value="NUDIX"/>
    <property type="match status" value="1"/>
</dbReference>
<comment type="similarity">
    <text evidence="3">Belongs to the Nudix hydrolase family. NudC subfamily.</text>
</comment>
<dbReference type="RefSeq" id="WP_258813192.1">
    <property type="nucleotide sequence ID" value="NZ_JANUGU010000006.1"/>
</dbReference>
<dbReference type="InterPro" id="IPR000086">
    <property type="entry name" value="NUDIX_hydrolase_dom"/>
</dbReference>
<comment type="catalytic activity">
    <reaction evidence="9">
        <text>a 5'-end NAD(+)-phospho-ribonucleoside in mRNA + H2O = a 5'-end phospho-adenosine-phospho-ribonucleoside in mRNA + beta-nicotinamide D-ribonucleotide + 2 H(+)</text>
        <dbReference type="Rhea" id="RHEA:60876"/>
        <dbReference type="Rhea" id="RHEA-COMP:15698"/>
        <dbReference type="Rhea" id="RHEA-COMP:15719"/>
        <dbReference type="ChEBI" id="CHEBI:14649"/>
        <dbReference type="ChEBI" id="CHEBI:15377"/>
        <dbReference type="ChEBI" id="CHEBI:15378"/>
        <dbReference type="ChEBI" id="CHEBI:144029"/>
        <dbReference type="ChEBI" id="CHEBI:144051"/>
    </reaction>
    <physiologicalReaction direction="left-to-right" evidence="9">
        <dbReference type="Rhea" id="RHEA:60877"/>
    </physiologicalReaction>
</comment>
<evidence type="ECO:0000256" key="6">
    <source>
        <dbReference type="ARBA" id="ARBA00022801"/>
    </source>
</evidence>
<evidence type="ECO:0000256" key="1">
    <source>
        <dbReference type="ARBA" id="ARBA00001946"/>
    </source>
</evidence>
<organism evidence="11 12">
    <name type="scientific">Massilia terrae</name>
    <dbReference type="NCBI Taxonomy" id="1811224"/>
    <lineage>
        <taxon>Bacteria</taxon>
        <taxon>Pseudomonadati</taxon>
        <taxon>Pseudomonadota</taxon>
        <taxon>Betaproteobacteria</taxon>
        <taxon>Burkholderiales</taxon>
        <taxon>Oxalobacteraceae</taxon>
        <taxon>Telluria group</taxon>
        <taxon>Massilia</taxon>
    </lineage>
</organism>
<dbReference type="PROSITE" id="PS51462">
    <property type="entry name" value="NUDIX"/>
    <property type="match status" value="1"/>
</dbReference>
<evidence type="ECO:0000313" key="12">
    <source>
        <dbReference type="Proteomes" id="UP001204621"/>
    </source>
</evidence>